<organism evidence="1 2">
    <name type="scientific">Pangasianodon gigas</name>
    <name type="common">Mekong giant catfish</name>
    <name type="synonym">Pangasius gigas</name>
    <dbReference type="NCBI Taxonomy" id="30993"/>
    <lineage>
        <taxon>Eukaryota</taxon>
        <taxon>Metazoa</taxon>
        <taxon>Chordata</taxon>
        <taxon>Craniata</taxon>
        <taxon>Vertebrata</taxon>
        <taxon>Euteleostomi</taxon>
        <taxon>Actinopterygii</taxon>
        <taxon>Neopterygii</taxon>
        <taxon>Teleostei</taxon>
        <taxon>Ostariophysi</taxon>
        <taxon>Siluriformes</taxon>
        <taxon>Pangasiidae</taxon>
        <taxon>Pangasianodon</taxon>
    </lineage>
</organism>
<name>A0ACC5W4V3_PANGG</name>
<accession>A0ACC5W4V3</accession>
<evidence type="ECO:0000313" key="1">
    <source>
        <dbReference type="EMBL" id="MCI4374039.1"/>
    </source>
</evidence>
<dbReference type="Proteomes" id="UP000829447">
    <property type="component" value="Linkage Group LG1"/>
</dbReference>
<proteinExistence type="predicted"/>
<evidence type="ECO:0000313" key="2">
    <source>
        <dbReference type="Proteomes" id="UP000829447"/>
    </source>
</evidence>
<gene>
    <name evidence="1" type="ORF">PGIGA_G00001430</name>
</gene>
<sequence length="518" mass="58119">MRKALVREGIKKPRVTLSMLLPPPCFTVGTTDGVEAVFVPYLVHSCRKQGAIWDPAFVFVPSPRVSRLSSPRLTLSEMTDTVDVEMKSAATEEAIDDTTNKEEQDESGTHKPKSRIYPGEIIEGKREKKTVQRLNMQMGKPKEKLKVESIGHGDKLGDIARVNHAIGKLKAPQLKPLHKILYDRPGAVSSLRKHLRLFNGFPFEIDTDPYNKKREKVLKLPKIQLRTICQILDLERSGNQSVLVDRIMQFLINPTNSGKPVLSKKKRKKKTTKDAKREKKISSKSKQQQLESGKSKAIVTDSSSDEADEEDKSKNEDGEKSDSQKHEGDESTSEEEEEEKSIDSDEGPEDDKDEETSKSKKPSSKKKATTKKEPKKADDSDQAVSDEEDDDSESAEDTPPKKVKKKPATQKKVKAKPAPKTKKADSSSSRKKNAASKTKLKTESSDDDDDDDEPLIKMIKKSPSDEQLKSAVKDLLKNANLEEVTMKQICQQVYDLYPDFDLTARKDFIKQTVKSLIS</sequence>
<keyword evidence="2" id="KW-1185">Reference proteome</keyword>
<comment type="caution">
    <text evidence="1">The sequence shown here is derived from an EMBL/GenBank/DDBJ whole genome shotgun (WGS) entry which is preliminary data.</text>
</comment>
<reference evidence="1 2" key="1">
    <citation type="journal article" date="2022" name="bioRxiv">
        <title>An ancient truncated duplication of the anti-Mullerian hormone receptor type 2 gene is a potential conserved master sex determinant in the Pangasiidae catfish family.</title>
        <authorList>
            <person name="Wen M."/>
            <person name="Pan Q."/>
            <person name="Jouanno E."/>
            <person name="Montfort J."/>
            <person name="Zahm M."/>
            <person name="Cabau C."/>
            <person name="Klopp C."/>
            <person name="Iampietro C."/>
            <person name="Roques C."/>
            <person name="Bouchez O."/>
            <person name="Castinel A."/>
            <person name="Donnadieu C."/>
            <person name="Parrinello H."/>
            <person name="Poncet C."/>
            <person name="Belmonte E."/>
            <person name="Gautier V."/>
            <person name="Avarre J.-C."/>
            <person name="Dugue R."/>
            <person name="Gustiano R."/>
            <person name="Ha T.T.T."/>
            <person name="Campet M."/>
            <person name="Sriphairoj K."/>
            <person name="Ribolli J."/>
            <person name="de Almeida F.L."/>
            <person name="Desvignes T."/>
            <person name="Postlethwait J.H."/>
            <person name="Bucao C.F."/>
            <person name="Robinson-Rechavi M."/>
            <person name="Bobe J."/>
            <person name="Herpin A."/>
            <person name="Guiguen Y."/>
        </authorList>
    </citation>
    <scope>NUCLEOTIDE SEQUENCE [LARGE SCALE GENOMIC DNA]</scope>
    <source>
        <strain evidence="1">YG-Dec2019</strain>
    </source>
</reference>
<protein>
    <submittedName>
        <fullName evidence="1">Uncharacterized protein</fullName>
    </submittedName>
</protein>
<dbReference type="EMBL" id="CM040454">
    <property type="protein sequence ID" value="MCI4374039.1"/>
    <property type="molecule type" value="Genomic_DNA"/>
</dbReference>